<dbReference type="PANTHER" id="PTHR30386">
    <property type="entry name" value="MEMBRANE FUSION SUBUNIT OF EMRAB-TOLC MULTIDRUG EFFLUX PUMP"/>
    <property type="match status" value="1"/>
</dbReference>
<dbReference type="RefSeq" id="WP_076069309.1">
    <property type="nucleotide sequence ID" value="NZ_CP019239.1"/>
</dbReference>
<dbReference type="Proteomes" id="UP000186110">
    <property type="component" value="Chromosome"/>
</dbReference>
<feature type="domain" description="CzcB-like barrel-sandwich hybrid" evidence="11">
    <location>
        <begin position="78"/>
        <end position="326"/>
    </location>
</feature>
<keyword evidence="6" id="KW-0812">Transmembrane</keyword>
<feature type="coiled-coil region" evidence="10">
    <location>
        <begin position="221"/>
        <end position="298"/>
    </location>
</feature>
<dbReference type="InterPro" id="IPR050739">
    <property type="entry name" value="MFP"/>
</dbReference>
<keyword evidence="3 9" id="KW-0813">Transport</keyword>
<evidence type="ECO:0000259" key="11">
    <source>
        <dbReference type="Pfam" id="PF25973"/>
    </source>
</evidence>
<dbReference type="EMBL" id="CP019239">
    <property type="protein sequence ID" value="APW41599.1"/>
    <property type="molecule type" value="Genomic_DNA"/>
</dbReference>
<evidence type="ECO:0000256" key="2">
    <source>
        <dbReference type="ARBA" id="ARBA00009477"/>
    </source>
</evidence>
<evidence type="ECO:0000313" key="13">
    <source>
        <dbReference type="EMBL" id="APW41599.1"/>
    </source>
</evidence>
<evidence type="ECO:0000256" key="1">
    <source>
        <dbReference type="ARBA" id="ARBA00004377"/>
    </source>
</evidence>
<dbReference type="Gene3D" id="2.40.30.170">
    <property type="match status" value="1"/>
</dbReference>
<proteinExistence type="inferred from homology"/>
<dbReference type="Pfam" id="PF25973">
    <property type="entry name" value="BSH_CzcB"/>
    <property type="match status" value="1"/>
</dbReference>
<dbReference type="InterPro" id="IPR058982">
    <property type="entry name" value="Beta-barrel_AprE"/>
</dbReference>
<name>A0A1P8K6I8_9BURK</name>
<keyword evidence="4 9" id="KW-1003">Cell membrane</keyword>
<dbReference type="KEGG" id="rsb:RS694_02870"/>
<evidence type="ECO:0000256" key="6">
    <source>
        <dbReference type="ARBA" id="ARBA00022692"/>
    </source>
</evidence>
<evidence type="ECO:0000256" key="5">
    <source>
        <dbReference type="ARBA" id="ARBA00022519"/>
    </source>
</evidence>
<evidence type="ECO:0000256" key="9">
    <source>
        <dbReference type="RuleBase" id="RU365093"/>
    </source>
</evidence>
<dbReference type="AlphaFoldDB" id="A0A1P8K6I8"/>
<dbReference type="PANTHER" id="PTHR30386:SF27">
    <property type="entry name" value="MEMBRANE FUSION PROTEIN (MFP) FAMILY PROTEIN"/>
    <property type="match status" value="1"/>
</dbReference>
<keyword evidence="5 9" id="KW-0997">Cell inner membrane</keyword>
<feature type="coiled-coil region" evidence="10">
    <location>
        <begin position="115"/>
        <end position="142"/>
    </location>
</feature>
<dbReference type="GO" id="GO:0005886">
    <property type="term" value="C:plasma membrane"/>
    <property type="evidence" value="ECO:0007669"/>
    <property type="project" value="UniProtKB-SubCell"/>
</dbReference>
<reference evidence="13 14" key="1">
    <citation type="submission" date="2017-01" db="EMBL/GenBank/DDBJ databases">
        <authorList>
            <person name="Mah S.A."/>
            <person name="Swanson W.J."/>
            <person name="Moy G.W."/>
            <person name="Vacquier V.D."/>
        </authorList>
    </citation>
    <scope>NUCLEOTIDE SEQUENCE [LARGE SCALE GENOMIC DNA]</scope>
    <source>
        <strain evidence="13 14">DSM 22694</strain>
    </source>
</reference>
<keyword evidence="7" id="KW-1133">Transmembrane helix</keyword>
<evidence type="ECO:0000256" key="7">
    <source>
        <dbReference type="ARBA" id="ARBA00022989"/>
    </source>
</evidence>
<accession>A0A1P8K6I8</accession>
<evidence type="ECO:0000259" key="12">
    <source>
        <dbReference type="Pfam" id="PF26002"/>
    </source>
</evidence>
<evidence type="ECO:0000313" key="14">
    <source>
        <dbReference type="Proteomes" id="UP000186110"/>
    </source>
</evidence>
<evidence type="ECO:0000256" key="3">
    <source>
        <dbReference type="ARBA" id="ARBA00022448"/>
    </source>
</evidence>
<dbReference type="PRINTS" id="PR01490">
    <property type="entry name" value="RTXTOXIND"/>
</dbReference>
<dbReference type="STRING" id="1484693.RS694_02870"/>
<dbReference type="NCBIfam" id="TIGR01843">
    <property type="entry name" value="type_I_hlyD"/>
    <property type="match status" value="1"/>
</dbReference>
<evidence type="ECO:0000256" key="4">
    <source>
        <dbReference type="ARBA" id="ARBA00022475"/>
    </source>
</evidence>
<evidence type="ECO:0000256" key="10">
    <source>
        <dbReference type="SAM" id="Coils"/>
    </source>
</evidence>
<keyword evidence="10" id="KW-0175">Coiled coil</keyword>
<dbReference type="Pfam" id="PF26002">
    <property type="entry name" value="Beta-barrel_AprE"/>
    <property type="match status" value="1"/>
</dbReference>
<organism evidence="13 14">
    <name type="scientific">Rhodoferax saidenbachensis</name>
    <dbReference type="NCBI Taxonomy" id="1484693"/>
    <lineage>
        <taxon>Bacteria</taxon>
        <taxon>Pseudomonadati</taxon>
        <taxon>Pseudomonadota</taxon>
        <taxon>Betaproteobacteria</taxon>
        <taxon>Burkholderiales</taxon>
        <taxon>Comamonadaceae</taxon>
        <taxon>Rhodoferax</taxon>
    </lineage>
</organism>
<dbReference type="InterPro" id="IPR058647">
    <property type="entry name" value="BSH_CzcB-like"/>
</dbReference>
<evidence type="ECO:0000256" key="8">
    <source>
        <dbReference type="ARBA" id="ARBA00023136"/>
    </source>
</evidence>
<keyword evidence="14" id="KW-1185">Reference proteome</keyword>
<dbReference type="GO" id="GO:0015031">
    <property type="term" value="P:protein transport"/>
    <property type="evidence" value="ECO:0007669"/>
    <property type="project" value="InterPro"/>
</dbReference>
<sequence length="450" mass="50012">MKTSWSIFRWGKGGKTAIDYLPDADEIERSPLPPFAQVTMHILISGVVAFGLWASFAKLDQVVVAQGSLVNPLPNIVVQPLETSIIQSIDVRVGQVVKKGDVLAKLDSTFVRADDNQLRVRLDSLERQAKGLQQELSGQVSLNREDASADGQLQADLLSERRANYKAQRLKMDETAAKLRAALATNRRDQGLAASRLKALREIESMQEKLVAQKIGAPLQLMEAQIKSKEVERDLAQVSNREQEILRELAAFEAEKTAFERGWRQKAMEELLTVSRERDALNEQLQKADKRHNLVTMEAPEDAVVLDIIKLSPGSIVREAETFFTLVPLNSILEAEVRIDSVDIGYIKPGHPVHLKIDAFPFQKHGSIDAKIRTISEDAFRRDASAKGAADVYYSARITLGDTKLKNMREGARLLPGMTLSAEIVVGERSVMSYLSWPLTKGLNEAGREP</sequence>
<gene>
    <name evidence="13" type="ORF">RS694_02870</name>
</gene>
<comment type="similarity">
    <text evidence="2 9">Belongs to the membrane fusion protein (MFP) (TC 8.A.1) family.</text>
</comment>
<feature type="domain" description="AprE-like beta-barrel" evidence="12">
    <location>
        <begin position="333"/>
        <end position="426"/>
    </location>
</feature>
<protein>
    <recommendedName>
        <fullName evidence="9">Membrane fusion protein (MFP) family protein</fullName>
    </recommendedName>
</protein>
<comment type="subcellular location">
    <subcellularLocation>
        <location evidence="1 9">Cell inner membrane</location>
        <topology evidence="1 9">Single-pass membrane protein</topology>
    </subcellularLocation>
</comment>
<dbReference type="InterPro" id="IPR010129">
    <property type="entry name" value="T1SS_HlyD"/>
</dbReference>
<keyword evidence="8" id="KW-0472">Membrane</keyword>